<proteinExistence type="inferred from homology"/>
<gene>
    <name evidence="9" type="ORF">DO83_12800</name>
</gene>
<evidence type="ECO:0000256" key="2">
    <source>
        <dbReference type="ARBA" id="ARBA00008857"/>
    </source>
</evidence>
<evidence type="ECO:0000313" key="10">
    <source>
        <dbReference type="Proteomes" id="UP000188159"/>
    </source>
</evidence>
<dbReference type="EMBL" id="CP012098">
    <property type="protein sequence ID" value="AQP40369.1"/>
    <property type="molecule type" value="Genomic_DNA"/>
</dbReference>
<protein>
    <recommendedName>
        <fullName evidence="11">Integrase</fullName>
    </recommendedName>
</protein>
<evidence type="ECO:0000256" key="1">
    <source>
        <dbReference type="ARBA" id="ARBA00003283"/>
    </source>
</evidence>
<feature type="domain" description="Core-binding (CB)" evidence="8">
    <location>
        <begin position="59"/>
        <end position="142"/>
    </location>
</feature>
<dbReference type="GO" id="GO:0015074">
    <property type="term" value="P:DNA integration"/>
    <property type="evidence" value="ECO:0007669"/>
    <property type="project" value="UniProtKB-KW"/>
</dbReference>
<sequence length="378" mass="44156">MAKLPNGVTQRKDGLYVGRFQYQGIRYNVTDQDMKKCADKLEKMKYEIKNGIYCKESIVTVNSWFRTWIDEYKKPTVKENTIDTYEIIYKKHIKKPLGSRKIKEIRPEMIQRLYNSMKKHDLSKSTIQTTGTILHSMFQQAYKNEMIQKNPVSMATIPKMKNKKESRVMTLEEQKLFMEYAKDSEIANICELFLSTGLRSGELRGLDWETDIDFKNKVIHVTGTLCHSGETGWRKDEPKTRTSKRDIPMLGNVERLLKKVRRQQMEKKLYMGDKWQPVKGFENLVFLEESGLPMYQSSLKTKVDKIQRAIIKDGHEFERITPHTFRHTFATRCIENGIPPQVLKGILGHSTLSMTMDLYAHVLPDTKAKELQKIANLF</sequence>
<evidence type="ECO:0000256" key="4">
    <source>
        <dbReference type="ARBA" id="ARBA00023125"/>
    </source>
</evidence>
<evidence type="ECO:0000256" key="6">
    <source>
        <dbReference type="PROSITE-ProRule" id="PRU01248"/>
    </source>
</evidence>
<dbReference type="InterPro" id="IPR010998">
    <property type="entry name" value="Integrase_recombinase_N"/>
</dbReference>
<dbReference type="Gene3D" id="1.10.443.10">
    <property type="entry name" value="Intergrase catalytic core"/>
    <property type="match status" value="1"/>
</dbReference>
<dbReference type="PANTHER" id="PTHR30349">
    <property type="entry name" value="PHAGE INTEGRASE-RELATED"/>
    <property type="match status" value="1"/>
</dbReference>
<accession>A0A1Q2C9Y3</accession>
<dbReference type="InterPro" id="IPR050090">
    <property type="entry name" value="Tyrosine_recombinase_XerCD"/>
</dbReference>
<dbReference type="Proteomes" id="UP000188159">
    <property type="component" value="Chromosome"/>
</dbReference>
<dbReference type="InterPro" id="IPR013762">
    <property type="entry name" value="Integrase-like_cat_sf"/>
</dbReference>
<dbReference type="InterPro" id="IPR002104">
    <property type="entry name" value="Integrase_catalytic"/>
</dbReference>
<evidence type="ECO:0000259" key="7">
    <source>
        <dbReference type="PROSITE" id="PS51898"/>
    </source>
</evidence>
<feature type="domain" description="Tyr recombinase" evidence="7">
    <location>
        <begin position="164"/>
        <end position="372"/>
    </location>
</feature>
<dbReference type="SUPFAM" id="SSF56349">
    <property type="entry name" value="DNA breaking-rejoining enzymes"/>
    <property type="match status" value="1"/>
</dbReference>
<dbReference type="PROSITE" id="PS51898">
    <property type="entry name" value="TYR_RECOMBINASE"/>
    <property type="match status" value="1"/>
</dbReference>
<dbReference type="Pfam" id="PF14659">
    <property type="entry name" value="Phage_int_SAM_3"/>
    <property type="match status" value="1"/>
</dbReference>
<dbReference type="CDD" id="cd01189">
    <property type="entry name" value="INT_ICEBs1_C_like"/>
    <property type="match status" value="1"/>
</dbReference>
<dbReference type="RefSeq" id="WP_077327115.1">
    <property type="nucleotide sequence ID" value="NZ_CP012098.1"/>
</dbReference>
<dbReference type="Pfam" id="PF00589">
    <property type="entry name" value="Phage_integrase"/>
    <property type="match status" value="1"/>
</dbReference>
<dbReference type="GO" id="GO:0006310">
    <property type="term" value="P:DNA recombination"/>
    <property type="evidence" value="ECO:0007669"/>
    <property type="project" value="UniProtKB-KW"/>
</dbReference>
<dbReference type="InterPro" id="IPR004107">
    <property type="entry name" value="Integrase_SAM-like_N"/>
</dbReference>
<dbReference type="GO" id="GO:0003677">
    <property type="term" value="F:DNA binding"/>
    <property type="evidence" value="ECO:0007669"/>
    <property type="project" value="UniProtKB-UniRule"/>
</dbReference>
<comment type="similarity">
    <text evidence="2">Belongs to the 'phage' integrase family.</text>
</comment>
<dbReference type="InterPro" id="IPR044068">
    <property type="entry name" value="CB"/>
</dbReference>
<evidence type="ECO:0000256" key="5">
    <source>
        <dbReference type="ARBA" id="ARBA00023172"/>
    </source>
</evidence>
<name>A0A1Q2C9Y3_ANAHA</name>
<keyword evidence="3" id="KW-0229">DNA integration</keyword>
<evidence type="ECO:0000259" key="8">
    <source>
        <dbReference type="PROSITE" id="PS51900"/>
    </source>
</evidence>
<organism evidence="9 10">
    <name type="scientific">Anaerostipes hadrus</name>
    <dbReference type="NCBI Taxonomy" id="649756"/>
    <lineage>
        <taxon>Bacteria</taxon>
        <taxon>Bacillati</taxon>
        <taxon>Bacillota</taxon>
        <taxon>Clostridia</taxon>
        <taxon>Lachnospirales</taxon>
        <taxon>Lachnospiraceae</taxon>
        <taxon>Anaerostipes</taxon>
    </lineage>
</organism>
<dbReference type="PROSITE" id="PS51900">
    <property type="entry name" value="CB"/>
    <property type="match status" value="1"/>
</dbReference>
<comment type="function">
    <text evidence="1">Site-specific tyrosine recombinase, which acts by catalyzing the cutting and rejoining of the recombining DNA molecules.</text>
</comment>
<evidence type="ECO:0000313" key="9">
    <source>
        <dbReference type="EMBL" id="AQP40369.1"/>
    </source>
</evidence>
<keyword evidence="4 6" id="KW-0238">DNA-binding</keyword>
<dbReference type="PANTHER" id="PTHR30349:SF41">
    <property type="entry name" value="INTEGRASE_RECOMBINASE PROTEIN MJ0367-RELATED"/>
    <property type="match status" value="1"/>
</dbReference>
<evidence type="ECO:0008006" key="11">
    <source>
        <dbReference type="Google" id="ProtNLM"/>
    </source>
</evidence>
<reference evidence="9 10" key="1">
    <citation type="journal article" date="2016" name="Sci. Rep.">
        <title>Accelerated dysbiosis of gut microbiota during aggravation of DSS-induced colitis by a butyrate-producing bacterium.</title>
        <authorList>
            <person name="Zhang Q."/>
            <person name="Wu Y."/>
            <person name="Wang J."/>
            <person name="Wu G."/>
            <person name="Long W."/>
            <person name="Xue Z."/>
            <person name="Wang L."/>
            <person name="Zhang X."/>
            <person name="Pang X."/>
            <person name="Zhao Y."/>
            <person name="Zhao L."/>
            <person name="Zhang C."/>
        </authorList>
    </citation>
    <scope>NUCLEOTIDE SEQUENCE [LARGE SCALE GENOMIC DNA]</scope>
    <source>
        <strain evidence="9 10">BPB5</strain>
    </source>
</reference>
<dbReference type="InterPro" id="IPR011010">
    <property type="entry name" value="DNA_brk_join_enz"/>
</dbReference>
<dbReference type="AlphaFoldDB" id="A0A1Q2C9Y3"/>
<keyword evidence="5" id="KW-0233">DNA recombination</keyword>
<evidence type="ECO:0000256" key="3">
    <source>
        <dbReference type="ARBA" id="ARBA00022908"/>
    </source>
</evidence>
<dbReference type="Gene3D" id="1.10.150.130">
    <property type="match status" value="1"/>
</dbReference>